<sequence>MRGRPAPVLYDDELQSFLTPPVVSDESDDSDVIPGSGQNSVTPLPPSPATTRAADRAAPADTAVRSCGRLNA</sequence>
<dbReference type="Proteomes" id="UP000485058">
    <property type="component" value="Unassembled WGS sequence"/>
</dbReference>
<comment type="caution">
    <text evidence="2">The sequence shown here is derived from an EMBL/GenBank/DDBJ whole genome shotgun (WGS) entry which is preliminary data.</text>
</comment>
<gene>
    <name evidence="2" type="ORF">HaLaN_01186</name>
</gene>
<keyword evidence="3" id="KW-1185">Reference proteome</keyword>
<protein>
    <submittedName>
        <fullName evidence="2">Uncharacterized protein</fullName>
    </submittedName>
</protein>
<evidence type="ECO:0000313" key="2">
    <source>
        <dbReference type="EMBL" id="GFH06539.1"/>
    </source>
</evidence>
<dbReference type="AlphaFoldDB" id="A0A699YKK3"/>
<feature type="region of interest" description="Disordered" evidence="1">
    <location>
        <begin position="20"/>
        <end position="72"/>
    </location>
</feature>
<evidence type="ECO:0000256" key="1">
    <source>
        <dbReference type="SAM" id="MobiDB-lite"/>
    </source>
</evidence>
<dbReference type="EMBL" id="BLLF01000043">
    <property type="protein sequence ID" value="GFH06539.1"/>
    <property type="molecule type" value="Genomic_DNA"/>
</dbReference>
<accession>A0A699YKK3</accession>
<name>A0A699YKK3_HAELA</name>
<organism evidence="2 3">
    <name type="scientific">Haematococcus lacustris</name>
    <name type="common">Green alga</name>
    <name type="synonym">Haematococcus pluvialis</name>
    <dbReference type="NCBI Taxonomy" id="44745"/>
    <lineage>
        <taxon>Eukaryota</taxon>
        <taxon>Viridiplantae</taxon>
        <taxon>Chlorophyta</taxon>
        <taxon>core chlorophytes</taxon>
        <taxon>Chlorophyceae</taxon>
        <taxon>CS clade</taxon>
        <taxon>Chlamydomonadales</taxon>
        <taxon>Haematococcaceae</taxon>
        <taxon>Haematococcus</taxon>
    </lineage>
</organism>
<proteinExistence type="predicted"/>
<evidence type="ECO:0000313" key="3">
    <source>
        <dbReference type="Proteomes" id="UP000485058"/>
    </source>
</evidence>
<feature type="compositionally biased region" description="Low complexity" evidence="1">
    <location>
        <begin position="49"/>
        <end position="63"/>
    </location>
</feature>
<reference evidence="2 3" key="1">
    <citation type="submission" date="2020-02" db="EMBL/GenBank/DDBJ databases">
        <title>Draft genome sequence of Haematococcus lacustris strain NIES-144.</title>
        <authorList>
            <person name="Morimoto D."/>
            <person name="Nakagawa S."/>
            <person name="Yoshida T."/>
            <person name="Sawayama S."/>
        </authorList>
    </citation>
    <scope>NUCLEOTIDE SEQUENCE [LARGE SCALE GENOMIC DNA]</scope>
    <source>
        <strain evidence="2 3">NIES-144</strain>
    </source>
</reference>